<evidence type="ECO:0000259" key="4">
    <source>
        <dbReference type="PROSITE" id="PS50109"/>
    </source>
</evidence>
<name>A0ABQ6B258_9BRAD</name>
<gene>
    <name evidence="5" type="ORF">GCM10007857_52090</name>
</gene>
<feature type="domain" description="Histidine kinase" evidence="4">
    <location>
        <begin position="256"/>
        <end position="488"/>
    </location>
</feature>
<organism evidence="5 6">
    <name type="scientific">Bradyrhizobium iriomotense</name>
    <dbReference type="NCBI Taxonomy" id="441950"/>
    <lineage>
        <taxon>Bacteria</taxon>
        <taxon>Pseudomonadati</taxon>
        <taxon>Pseudomonadota</taxon>
        <taxon>Alphaproteobacteria</taxon>
        <taxon>Hyphomicrobiales</taxon>
        <taxon>Nitrobacteraceae</taxon>
        <taxon>Bradyrhizobium</taxon>
    </lineage>
</organism>
<feature type="region of interest" description="Disordered" evidence="3">
    <location>
        <begin position="1"/>
        <end position="36"/>
    </location>
</feature>
<dbReference type="Gene3D" id="3.30.450.40">
    <property type="match status" value="1"/>
</dbReference>
<dbReference type="InterPro" id="IPR004358">
    <property type="entry name" value="Sig_transdc_His_kin-like_C"/>
</dbReference>
<dbReference type="Gene3D" id="1.10.287.130">
    <property type="match status" value="1"/>
</dbReference>
<dbReference type="Proteomes" id="UP001156905">
    <property type="component" value="Unassembled WGS sequence"/>
</dbReference>
<dbReference type="SUPFAM" id="SSF55874">
    <property type="entry name" value="ATPase domain of HSP90 chaperone/DNA topoisomerase II/histidine kinase"/>
    <property type="match status" value="1"/>
</dbReference>
<comment type="catalytic activity">
    <reaction evidence="1">
        <text>ATP + protein L-histidine = ADP + protein N-phospho-L-histidine.</text>
        <dbReference type="EC" id="2.7.13.3"/>
    </reaction>
</comment>
<dbReference type="Pfam" id="PF13185">
    <property type="entry name" value="GAF_2"/>
    <property type="match status" value="1"/>
</dbReference>
<keyword evidence="6" id="KW-1185">Reference proteome</keyword>
<evidence type="ECO:0000313" key="6">
    <source>
        <dbReference type="Proteomes" id="UP001156905"/>
    </source>
</evidence>
<dbReference type="Gene3D" id="3.30.565.10">
    <property type="entry name" value="Histidine kinase-like ATPase, C-terminal domain"/>
    <property type="match status" value="1"/>
</dbReference>
<dbReference type="PANTHER" id="PTHR43065">
    <property type="entry name" value="SENSOR HISTIDINE KINASE"/>
    <property type="match status" value="1"/>
</dbReference>
<dbReference type="PROSITE" id="PS50109">
    <property type="entry name" value="HIS_KIN"/>
    <property type="match status" value="1"/>
</dbReference>
<dbReference type="InterPro" id="IPR003018">
    <property type="entry name" value="GAF"/>
</dbReference>
<reference evidence="6" key="1">
    <citation type="journal article" date="2019" name="Int. J. Syst. Evol. Microbiol.">
        <title>The Global Catalogue of Microorganisms (GCM) 10K type strain sequencing project: providing services to taxonomists for standard genome sequencing and annotation.</title>
        <authorList>
            <consortium name="The Broad Institute Genomics Platform"/>
            <consortium name="The Broad Institute Genome Sequencing Center for Infectious Disease"/>
            <person name="Wu L."/>
            <person name="Ma J."/>
        </authorList>
    </citation>
    <scope>NUCLEOTIDE SEQUENCE [LARGE SCALE GENOMIC DNA]</scope>
    <source>
        <strain evidence="6">NBRC 102520</strain>
    </source>
</reference>
<protein>
    <recommendedName>
        <fullName evidence="2">histidine kinase</fullName>
        <ecNumber evidence="2">2.7.13.3</ecNumber>
    </recommendedName>
</protein>
<dbReference type="InterPro" id="IPR003594">
    <property type="entry name" value="HATPase_dom"/>
</dbReference>
<evidence type="ECO:0000313" key="5">
    <source>
        <dbReference type="EMBL" id="GLR88497.1"/>
    </source>
</evidence>
<dbReference type="SUPFAM" id="SSF55781">
    <property type="entry name" value="GAF domain-like"/>
    <property type="match status" value="1"/>
</dbReference>
<dbReference type="InterPro" id="IPR036890">
    <property type="entry name" value="HATPase_C_sf"/>
</dbReference>
<dbReference type="InterPro" id="IPR029016">
    <property type="entry name" value="GAF-like_dom_sf"/>
</dbReference>
<accession>A0ABQ6B258</accession>
<dbReference type="InterPro" id="IPR005467">
    <property type="entry name" value="His_kinase_dom"/>
</dbReference>
<dbReference type="EC" id="2.7.13.3" evidence="2"/>
<dbReference type="EMBL" id="BSOW01000019">
    <property type="protein sequence ID" value="GLR88497.1"/>
    <property type="molecule type" value="Genomic_DNA"/>
</dbReference>
<evidence type="ECO:0000256" key="3">
    <source>
        <dbReference type="SAM" id="MobiDB-lite"/>
    </source>
</evidence>
<dbReference type="PRINTS" id="PR00344">
    <property type="entry name" value="BCTRLSENSOR"/>
</dbReference>
<comment type="caution">
    <text evidence="5">The sequence shown here is derived from an EMBL/GenBank/DDBJ whole genome shotgun (WGS) entry which is preliminary data.</text>
</comment>
<dbReference type="Pfam" id="PF02518">
    <property type="entry name" value="HATPase_c"/>
    <property type="match status" value="1"/>
</dbReference>
<evidence type="ECO:0000256" key="1">
    <source>
        <dbReference type="ARBA" id="ARBA00000085"/>
    </source>
</evidence>
<dbReference type="SMART" id="SM00387">
    <property type="entry name" value="HATPase_c"/>
    <property type="match status" value="1"/>
</dbReference>
<dbReference type="RefSeq" id="WP_431309642.1">
    <property type="nucleotide sequence ID" value="NZ_BSOW01000019.1"/>
</dbReference>
<feature type="compositionally biased region" description="Low complexity" evidence="3">
    <location>
        <begin position="24"/>
        <end position="36"/>
    </location>
</feature>
<proteinExistence type="predicted"/>
<evidence type="ECO:0000256" key="2">
    <source>
        <dbReference type="ARBA" id="ARBA00012438"/>
    </source>
</evidence>
<dbReference type="PANTHER" id="PTHR43065:SF42">
    <property type="entry name" value="TWO-COMPONENT SENSOR PPRA"/>
    <property type="match status" value="1"/>
</dbReference>
<sequence>MKQRSRAGGGPTKSRSVAAKARTRGSAPKPARASASAGAKAKVAQLALELQEARERQAATAEVLSLISDAPTDLAPVFDRIVRNAARLCQSVLSAVYRSDGERVHLVAYDQFSPESVAAVRKAYPAPLSSGNLISVAVRERRLVHEPDVLVSGGYSELQRTSGYRSILVVPMMRDEVAIGAIAVMRLEPQLFPKVQVELLKTFADQAVIAIENTRLLTEVQERTRQLSQSLEELRATQDGLLQTEKLAALGRLVAGVAHEINTPVGTSLTVASAFVNKANRFEVDVASGGLRRSTLTEFIGASREAASQIIINLNHAVDLIQSFKQVAADRNVSDRRRFDLGEVTEQVVKGLRSGLRSENLLVRVECEPNLAMNSYAGPYGQVLTNLVINSAVHAFPDGVRGSVHIAAQALGKDKVEVLFSDDGCGMTADVRRQAFDPFFTTRRDQGSTGLGLHIVHNIVTSRLGGRINLETEPGGGTTFRIIVPREAPPEFTAK</sequence>
<dbReference type="SMART" id="SM00065">
    <property type="entry name" value="GAF"/>
    <property type="match status" value="1"/>
</dbReference>